<protein>
    <recommendedName>
        <fullName evidence="9">Acyl-CoA dehydrogenase</fullName>
    </recommendedName>
</protein>
<dbReference type="PANTHER" id="PTHR43884:SF12">
    <property type="entry name" value="ISOVALERYL-COA DEHYDROGENASE, MITOCHONDRIAL-RELATED"/>
    <property type="match status" value="1"/>
</dbReference>
<evidence type="ECO:0000256" key="4">
    <source>
        <dbReference type="ARBA" id="ARBA00022827"/>
    </source>
</evidence>
<organism evidence="7 8">
    <name type="scientific">Exophiala oligosperma</name>
    <dbReference type="NCBI Taxonomy" id="215243"/>
    <lineage>
        <taxon>Eukaryota</taxon>
        <taxon>Fungi</taxon>
        <taxon>Dikarya</taxon>
        <taxon>Ascomycota</taxon>
        <taxon>Pezizomycotina</taxon>
        <taxon>Eurotiomycetes</taxon>
        <taxon>Chaetothyriomycetidae</taxon>
        <taxon>Chaetothyriales</taxon>
        <taxon>Herpotrichiellaceae</taxon>
        <taxon>Exophiala</taxon>
    </lineage>
</organism>
<dbReference type="STRING" id="215243.A0A0D2BWT2"/>
<evidence type="ECO:0008006" key="9">
    <source>
        <dbReference type="Google" id="ProtNLM"/>
    </source>
</evidence>
<keyword evidence="8" id="KW-1185">Reference proteome</keyword>
<dbReference type="RefSeq" id="XP_016262158.1">
    <property type="nucleotide sequence ID" value="XM_016406554.1"/>
</dbReference>
<evidence type="ECO:0000313" key="8">
    <source>
        <dbReference type="Proteomes" id="UP000053342"/>
    </source>
</evidence>
<comment type="similarity">
    <text evidence="2">Belongs to the acyl-CoA dehydrogenase family.</text>
</comment>
<dbReference type="InterPro" id="IPR009075">
    <property type="entry name" value="AcylCo_DH/oxidase_C"/>
</dbReference>
<dbReference type="OrthoDB" id="10016597at2759"/>
<dbReference type="Pfam" id="PF02771">
    <property type="entry name" value="Acyl-CoA_dh_N"/>
    <property type="match status" value="1"/>
</dbReference>
<feature type="domain" description="Acyl-CoA dehydrogenase/oxidase C-terminal" evidence="5">
    <location>
        <begin position="266"/>
        <end position="408"/>
    </location>
</feature>
<dbReference type="Proteomes" id="UP000053342">
    <property type="component" value="Unassembled WGS sequence"/>
</dbReference>
<evidence type="ECO:0000256" key="3">
    <source>
        <dbReference type="ARBA" id="ARBA00022630"/>
    </source>
</evidence>
<dbReference type="InterPro" id="IPR046373">
    <property type="entry name" value="Acyl-CoA_Oxase/DH_mid-dom_sf"/>
</dbReference>
<evidence type="ECO:0000259" key="5">
    <source>
        <dbReference type="Pfam" id="PF00441"/>
    </source>
</evidence>
<dbReference type="InterPro" id="IPR037069">
    <property type="entry name" value="AcylCoA_DH/ox_N_sf"/>
</dbReference>
<gene>
    <name evidence="7" type="ORF">PV06_05537</name>
</gene>
<dbReference type="Pfam" id="PF00441">
    <property type="entry name" value="Acyl-CoA_dh_1"/>
    <property type="match status" value="1"/>
</dbReference>
<evidence type="ECO:0000256" key="2">
    <source>
        <dbReference type="ARBA" id="ARBA00009347"/>
    </source>
</evidence>
<proteinExistence type="inferred from homology"/>
<dbReference type="Gene3D" id="1.20.140.10">
    <property type="entry name" value="Butyryl-CoA Dehydrogenase, subunit A, domain 3"/>
    <property type="match status" value="1"/>
</dbReference>
<dbReference type="PANTHER" id="PTHR43884">
    <property type="entry name" value="ACYL-COA DEHYDROGENASE"/>
    <property type="match status" value="1"/>
</dbReference>
<dbReference type="SUPFAM" id="SSF47203">
    <property type="entry name" value="Acyl-CoA dehydrogenase C-terminal domain-like"/>
    <property type="match status" value="1"/>
</dbReference>
<reference evidence="7 8" key="1">
    <citation type="submission" date="2015-01" db="EMBL/GenBank/DDBJ databases">
        <title>The Genome Sequence of Exophiala oligosperma CBS72588.</title>
        <authorList>
            <consortium name="The Broad Institute Genomics Platform"/>
            <person name="Cuomo C."/>
            <person name="de Hoog S."/>
            <person name="Gorbushina A."/>
            <person name="Stielow B."/>
            <person name="Teixiera M."/>
            <person name="Abouelleil A."/>
            <person name="Chapman S.B."/>
            <person name="Priest M."/>
            <person name="Young S.K."/>
            <person name="Wortman J."/>
            <person name="Nusbaum C."/>
            <person name="Birren B."/>
        </authorList>
    </citation>
    <scope>NUCLEOTIDE SEQUENCE [LARGE SCALE GENOMIC DNA]</scope>
    <source>
        <strain evidence="7 8">CBS 72588</strain>
    </source>
</reference>
<dbReference type="GeneID" id="27357611"/>
<accession>A0A0D2BWT2</accession>
<dbReference type="SUPFAM" id="SSF56645">
    <property type="entry name" value="Acyl-CoA dehydrogenase NM domain-like"/>
    <property type="match status" value="1"/>
</dbReference>
<dbReference type="InterPro" id="IPR009100">
    <property type="entry name" value="AcylCoA_DH/oxidase_NM_dom_sf"/>
</dbReference>
<dbReference type="GO" id="GO:0050660">
    <property type="term" value="F:flavin adenine dinucleotide binding"/>
    <property type="evidence" value="ECO:0007669"/>
    <property type="project" value="InterPro"/>
</dbReference>
<dbReference type="VEuPathDB" id="FungiDB:PV06_05537"/>
<evidence type="ECO:0000259" key="6">
    <source>
        <dbReference type="Pfam" id="PF02771"/>
    </source>
</evidence>
<keyword evidence="3" id="KW-0285">Flavoprotein</keyword>
<comment type="cofactor">
    <cofactor evidence="1">
        <name>FAD</name>
        <dbReference type="ChEBI" id="CHEBI:57692"/>
    </cofactor>
</comment>
<keyword evidence="4" id="KW-0274">FAD</keyword>
<evidence type="ECO:0000256" key="1">
    <source>
        <dbReference type="ARBA" id="ARBA00001974"/>
    </source>
</evidence>
<evidence type="ECO:0000313" key="7">
    <source>
        <dbReference type="EMBL" id="KIW41942.1"/>
    </source>
</evidence>
<sequence>MVSFTLDDRQEALVQEVRAIGKNVLSGAYDVYSKHLDQRSRFRATQPYYERAIKAGLLQLLIPAAVGGKSQSFLDSAIVLEELHGLDSSIMIHTVGTALGLLPLILAGTSEQKERYLEPFLSGEGAPLASLAHSEPQGTANFLERGGKGLGMTARKAGDFYLVNGEKLWTTNLAGWDDKGATLTCLCVRYSEDGGPEKPDVDPADNVMILAVTREIVAQNDPEAFKVLQEPDLMGHTGASGPHTRYTNFKVPLDAVLFGPGEATPVIEQAFGVTAALVGAMAVGTMRAAFERALEFARRDNRGGSVPIIQRQSPADLLIDAKIKIDTSRMIVWKAVDALENGPGSASERFETCLEAKIYPSDSAISCVWDCMQVVGMTSYAQDAVFPRLLNDAAVFSLFDGGNVGIRRRQFQRLLASKDYQPWANTFRD</sequence>
<dbReference type="Gene3D" id="2.40.110.10">
    <property type="entry name" value="Butyryl-CoA Dehydrogenase, subunit A, domain 2"/>
    <property type="match status" value="1"/>
</dbReference>
<dbReference type="GO" id="GO:0033539">
    <property type="term" value="P:fatty acid beta-oxidation using acyl-CoA dehydrogenase"/>
    <property type="evidence" value="ECO:0007669"/>
    <property type="project" value="TreeGrafter"/>
</dbReference>
<dbReference type="EMBL" id="KN847336">
    <property type="protein sequence ID" value="KIW41942.1"/>
    <property type="molecule type" value="Genomic_DNA"/>
</dbReference>
<dbReference type="AlphaFoldDB" id="A0A0D2BWT2"/>
<dbReference type="InterPro" id="IPR013786">
    <property type="entry name" value="AcylCoA_DH/ox_N"/>
</dbReference>
<dbReference type="HOGENOM" id="CLU_018204_3_0_1"/>
<name>A0A0D2BWT2_9EURO</name>
<dbReference type="GO" id="GO:0046359">
    <property type="term" value="P:butyrate catabolic process"/>
    <property type="evidence" value="ECO:0007669"/>
    <property type="project" value="TreeGrafter"/>
</dbReference>
<feature type="domain" description="Acyl-CoA dehydrogenase/oxidase N-terminal" evidence="6">
    <location>
        <begin position="8"/>
        <end position="124"/>
    </location>
</feature>
<dbReference type="GO" id="GO:0003995">
    <property type="term" value="F:acyl-CoA dehydrogenase activity"/>
    <property type="evidence" value="ECO:0007669"/>
    <property type="project" value="TreeGrafter"/>
</dbReference>
<dbReference type="CDD" id="cd00567">
    <property type="entry name" value="ACAD"/>
    <property type="match status" value="1"/>
</dbReference>
<dbReference type="InterPro" id="IPR036250">
    <property type="entry name" value="AcylCo_DH-like_C"/>
</dbReference>
<dbReference type="Gene3D" id="1.10.540.10">
    <property type="entry name" value="Acyl-CoA dehydrogenase/oxidase, N-terminal domain"/>
    <property type="match status" value="1"/>
</dbReference>